<dbReference type="SUPFAM" id="SSF57884">
    <property type="entry name" value="Ada DNA repair protein, N-terminal domain (N-Ada 10)"/>
    <property type="match status" value="1"/>
</dbReference>
<dbReference type="Gene3D" id="3.40.10.10">
    <property type="entry name" value="DNA Methylphosphotriester Repair Domain"/>
    <property type="match status" value="1"/>
</dbReference>
<keyword evidence="2" id="KW-0808">Transferase</keyword>
<dbReference type="InterPro" id="IPR004026">
    <property type="entry name" value="Ada_DNA_repair_Zn-bd"/>
</dbReference>
<evidence type="ECO:0000313" key="8">
    <source>
        <dbReference type="Proteomes" id="UP000012338"/>
    </source>
</evidence>
<dbReference type="HOGENOM" id="CLU_062275_0_0_1"/>
<dbReference type="OrthoDB" id="2447880at2759"/>
<evidence type="ECO:0000313" key="7">
    <source>
        <dbReference type="EMBL" id="ENI01249.1"/>
    </source>
</evidence>
<proteinExistence type="predicted"/>
<dbReference type="RefSeq" id="XP_014075158.1">
    <property type="nucleotide sequence ID" value="XM_014219683.1"/>
</dbReference>
<keyword evidence="4" id="KW-0010">Activator</keyword>
<organism evidence="7 8">
    <name type="scientific">Cochliobolus heterostrophus (strain C4 / ATCC 48331 / race T)</name>
    <name type="common">Southern corn leaf blight fungus</name>
    <name type="synonym">Bipolaris maydis</name>
    <dbReference type="NCBI Taxonomy" id="665024"/>
    <lineage>
        <taxon>Eukaryota</taxon>
        <taxon>Fungi</taxon>
        <taxon>Dikarya</taxon>
        <taxon>Ascomycota</taxon>
        <taxon>Pezizomycotina</taxon>
        <taxon>Dothideomycetes</taxon>
        <taxon>Pleosporomycetidae</taxon>
        <taxon>Pleosporales</taxon>
        <taxon>Pleosporineae</taxon>
        <taxon>Pleosporaceae</taxon>
        <taxon>Bipolaris</taxon>
    </lineage>
</organism>
<dbReference type="InterPro" id="IPR009057">
    <property type="entry name" value="Homeodomain-like_sf"/>
</dbReference>
<evidence type="ECO:0000256" key="4">
    <source>
        <dbReference type="ARBA" id="ARBA00023159"/>
    </source>
</evidence>
<dbReference type="GO" id="GO:0043565">
    <property type="term" value="F:sequence-specific DNA binding"/>
    <property type="evidence" value="ECO:0007669"/>
    <property type="project" value="InterPro"/>
</dbReference>
<keyword evidence="8" id="KW-1185">Reference proteome</keyword>
<dbReference type="GeneID" id="25843112"/>
<reference evidence="8" key="2">
    <citation type="journal article" date="2013" name="PLoS Genet.">
        <title>Comparative genome structure, secondary metabolite, and effector coding capacity across Cochliobolus pathogens.</title>
        <authorList>
            <person name="Condon B.J."/>
            <person name="Leng Y."/>
            <person name="Wu D."/>
            <person name="Bushley K.E."/>
            <person name="Ohm R.A."/>
            <person name="Otillar R."/>
            <person name="Martin J."/>
            <person name="Schackwitz W."/>
            <person name="Grimwood J."/>
            <person name="MohdZainudin N."/>
            <person name="Xue C."/>
            <person name="Wang R."/>
            <person name="Manning V.A."/>
            <person name="Dhillon B."/>
            <person name="Tu Z.J."/>
            <person name="Steffenson B.J."/>
            <person name="Salamov A."/>
            <person name="Sun H."/>
            <person name="Lowry S."/>
            <person name="LaButti K."/>
            <person name="Han J."/>
            <person name="Copeland A."/>
            <person name="Lindquist E."/>
            <person name="Barry K."/>
            <person name="Schmutz J."/>
            <person name="Baker S.E."/>
            <person name="Ciuffetti L.M."/>
            <person name="Grigoriev I.V."/>
            <person name="Zhong S."/>
            <person name="Turgeon B.G."/>
        </authorList>
    </citation>
    <scope>NUCLEOTIDE SEQUENCE [LARGE SCALE GENOMIC DNA]</scope>
    <source>
        <strain evidence="8">C4 / ATCC 48331 / race T</strain>
    </source>
</reference>
<dbReference type="InterPro" id="IPR018060">
    <property type="entry name" value="HTH_AraC"/>
</dbReference>
<dbReference type="AlphaFoldDB" id="N4WLJ8"/>
<dbReference type="Pfam" id="PF02805">
    <property type="entry name" value="Ada_Zn_binding"/>
    <property type="match status" value="1"/>
</dbReference>
<keyword evidence="2" id="KW-0489">Methyltransferase</keyword>
<evidence type="ECO:0000256" key="2">
    <source>
        <dbReference type="ARBA" id="ARBA00022603"/>
    </source>
</evidence>
<dbReference type="GO" id="GO:0008270">
    <property type="term" value="F:zinc ion binding"/>
    <property type="evidence" value="ECO:0007669"/>
    <property type="project" value="InterPro"/>
</dbReference>
<reference evidence="7 8" key="1">
    <citation type="journal article" date="2012" name="PLoS Pathog.">
        <title>Diverse lifestyles and strategies of plant pathogenesis encoded in the genomes of eighteen Dothideomycetes fungi.</title>
        <authorList>
            <person name="Ohm R.A."/>
            <person name="Feau N."/>
            <person name="Henrissat B."/>
            <person name="Schoch C.L."/>
            <person name="Horwitz B.A."/>
            <person name="Barry K.W."/>
            <person name="Condon B.J."/>
            <person name="Copeland A.C."/>
            <person name="Dhillon B."/>
            <person name="Glaser F."/>
            <person name="Hesse C.N."/>
            <person name="Kosti I."/>
            <person name="LaButti K."/>
            <person name="Lindquist E.A."/>
            <person name="Lucas S."/>
            <person name="Salamov A.A."/>
            <person name="Bradshaw R.E."/>
            <person name="Ciuffetti L."/>
            <person name="Hamelin R.C."/>
            <person name="Kema G.H.J."/>
            <person name="Lawrence C."/>
            <person name="Scott J.A."/>
            <person name="Spatafora J.W."/>
            <person name="Turgeon B.G."/>
            <person name="de Wit P.J.G.M."/>
            <person name="Zhong S."/>
            <person name="Goodwin S.B."/>
            <person name="Grigoriev I.V."/>
        </authorList>
    </citation>
    <scope>NUCLEOTIDE SEQUENCE [LARGE SCALE GENOMIC DNA]</scope>
    <source>
        <strain evidence="8">C4 / ATCC 48331 / race T</strain>
    </source>
</reference>
<feature type="domain" description="HTH araC/xylS-type" evidence="6">
    <location>
        <begin position="93"/>
        <end position="140"/>
    </location>
</feature>
<dbReference type="GO" id="GO:0032259">
    <property type="term" value="P:methylation"/>
    <property type="evidence" value="ECO:0007669"/>
    <property type="project" value="UniProtKB-KW"/>
</dbReference>
<keyword evidence="5" id="KW-0804">Transcription</keyword>
<dbReference type="InterPro" id="IPR035451">
    <property type="entry name" value="Ada-like_dom_sf"/>
</dbReference>
<keyword evidence="3" id="KW-0805">Transcription regulation</keyword>
<dbReference type="SUPFAM" id="SSF46689">
    <property type="entry name" value="Homeodomain-like"/>
    <property type="match status" value="1"/>
</dbReference>
<name>N4WLJ8_COCH4</name>
<dbReference type="PROSITE" id="PS01124">
    <property type="entry name" value="HTH_ARAC_FAMILY_2"/>
    <property type="match status" value="1"/>
</dbReference>
<accession>N4WLJ8</accession>
<comment type="cofactor">
    <cofactor evidence="1">
        <name>Zn(2+)</name>
        <dbReference type="ChEBI" id="CHEBI:29105"/>
    </cofactor>
</comment>
<dbReference type="Gene3D" id="1.10.10.60">
    <property type="entry name" value="Homeodomain-like"/>
    <property type="match status" value="1"/>
</dbReference>
<evidence type="ECO:0000256" key="5">
    <source>
        <dbReference type="ARBA" id="ARBA00023163"/>
    </source>
</evidence>
<evidence type="ECO:0000259" key="6">
    <source>
        <dbReference type="PROSITE" id="PS01124"/>
    </source>
</evidence>
<dbReference type="EMBL" id="KB733469">
    <property type="protein sequence ID" value="ENI01249.1"/>
    <property type="molecule type" value="Genomic_DNA"/>
</dbReference>
<evidence type="ECO:0000256" key="3">
    <source>
        <dbReference type="ARBA" id="ARBA00023015"/>
    </source>
</evidence>
<protein>
    <recommendedName>
        <fullName evidence="6">HTH araC/xylS-type domain-containing protein</fullName>
    </recommendedName>
</protein>
<dbReference type="GO" id="GO:0003700">
    <property type="term" value="F:DNA-binding transcription factor activity"/>
    <property type="evidence" value="ECO:0007669"/>
    <property type="project" value="InterPro"/>
</dbReference>
<dbReference type="GO" id="GO:0008168">
    <property type="term" value="F:methyltransferase activity"/>
    <property type="evidence" value="ECO:0007669"/>
    <property type="project" value="UniProtKB-KW"/>
</dbReference>
<dbReference type="GO" id="GO:0006281">
    <property type="term" value="P:DNA repair"/>
    <property type="evidence" value="ECO:0007669"/>
    <property type="project" value="InterPro"/>
</dbReference>
<dbReference type="Proteomes" id="UP000012338">
    <property type="component" value="Unassembled WGS sequence"/>
</dbReference>
<gene>
    <name evidence="7" type="ORF">COCC4DRAFT_26933</name>
</gene>
<dbReference type="Pfam" id="PF00165">
    <property type="entry name" value="HTH_AraC"/>
    <property type="match status" value="1"/>
</dbReference>
<evidence type="ECO:0000256" key="1">
    <source>
        <dbReference type="ARBA" id="ARBA00001947"/>
    </source>
</evidence>
<sequence length="269" mass="30148">MPSYTTPTSRHHALTTRDPSSHNAFIYAVKTTRIYCRPTCPARLARRANILFYSTWREAEAAGFRACKRCKPNVVDVLDDNRQGQAVRKACERIEEAVGRGEEGRVRLGELAGAVGFTPRYFHRIFKERMGVTPREWVSKVAGDKRREEGGGSTGVVEMGEQAWVGEKFDFSDLIDFGADAETRDFDHLAGPWNQSFIMDPELSLDANGLSQPWSAYAPAQAISGFFQPMPDDTSFCEKTMSFTSTLELDASVLLNWDNMANMPQRQSS</sequence>